<evidence type="ECO:0000313" key="1">
    <source>
        <dbReference type="EMBL" id="MBV4521111.1"/>
    </source>
</evidence>
<evidence type="ECO:0008006" key="3">
    <source>
        <dbReference type="Google" id="ProtNLM"/>
    </source>
</evidence>
<dbReference type="Proteomes" id="UP001049200">
    <property type="component" value="Unassembled WGS sequence"/>
</dbReference>
<protein>
    <recommendedName>
        <fullName evidence="3">TnsA endonuclease N-terminal domain-containing protein</fullName>
    </recommendedName>
</protein>
<dbReference type="RefSeq" id="WP_217871731.1">
    <property type="nucleotide sequence ID" value="NZ_JAHSTU010000003.1"/>
</dbReference>
<keyword evidence="2" id="KW-1185">Reference proteome</keyword>
<organism evidence="1 2">
    <name type="scientific">Pseudomonas azerbaijanoccidentalis</name>
    <dbReference type="NCBI Taxonomy" id="2842347"/>
    <lineage>
        <taxon>Bacteria</taxon>
        <taxon>Pseudomonadati</taxon>
        <taxon>Pseudomonadota</taxon>
        <taxon>Gammaproteobacteria</taxon>
        <taxon>Pseudomonadales</taxon>
        <taxon>Pseudomonadaceae</taxon>
        <taxon>Pseudomonas</taxon>
    </lineage>
</organism>
<reference evidence="1" key="1">
    <citation type="submission" date="2021-06" db="EMBL/GenBank/DDBJ databases">
        <title>Updating the genus Pseudomonas: Description of 43 new species and partition of the Pseudomonas putida group.</title>
        <authorList>
            <person name="Girard L."/>
            <person name="Lood C."/>
            <person name="Vandamme P."/>
            <person name="Rokni-Zadeh H."/>
            <person name="Van Noort V."/>
            <person name="Hofte M."/>
            <person name="Lavigne R."/>
            <person name="De Mot R."/>
        </authorList>
    </citation>
    <scope>NUCLEOTIDE SEQUENCE</scope>
    <source>
        <strain evidence="1">SWRI74</strain>
    </source>
</reference>
<proteinExistence type="predicted"/>
<dbReference type="EMBL" id="JAHSTU010000003">
    <property type="protein sequence ID" value="MBV4521111.1"/>
    <property type="molecule type" value="Genomic_DNA"/>
</dbReference>
<accession>A0ABS6QQC4</accession>
<gene>
    <name evidence="1" type="ORF">KVG88_13655</name>
</gene>
<sequence length="213" mass="24561">MDHQTALHRPAVNAAFGKHLLFFPSRKIHGQVVCHSTLEADYCIHLEYDPAVVRYCSQPGELELRIDGRLHRYHPDFLVETSEEHYYTEVKVDFSQMSKLWKAKLRAAQQQLSETNSYLARADLASIRPPSRLRNLKFLYFHSFNVSADEYGGCLRLLPTLSYPVTLRELLAHPSEVRERALYKALFDRQLSFDLNQRLTINTPIVGGGHAHQ</sequence>
<comment type="caution">
    <text evidence="1">The sequence shown here is derived from an EMBL/GenBank/DDBJ whole genome shotgun (WGS) entry which is preliminary data.</text>
</comment>
<name>A0ABS6QQC4_9PSED</name>
<evidence type="ECO:0000313" key="2">
    <source>
        <dbReference type="Proteomes" id="UP001049200"/>
    </source>
</evidence>